<dbReference type="GO" id="GO:0043772">
    <property type="term" value="F:acyl-phosphate glycerol-3-phosphate acyltransferase activity"/>
    <property type="evidence" value="ECO:0007669"/>
    <property type="project" value="UniProtKB-UniRule"/>
</dbReference>
<feature type="transmembrane region" description="Helical" evidence="10">
    <location>
        <begin position="147"/>
        <end position="168"/>
    </location>
</feature>
<evidence type="ECO:0000313" key="12">
    <source>
        <dbReference type="EMBL" id="NSJ50732.1"/>
    </source>
</evidence>
<evidence type="ECO:0000256" key="6">
    <source>
        <dbReference type="ARBA" id="ARBA00023098"/>
    </source>
</evidence>
<feature type="transmembrane region" description="Helical" evidence="10">
    <location>
        <begin position="122"/>
        <end position="142"/>
    </location>
</feature>
<dbReference type="Proteomes" id="UP000669239">
    <property type="component" value="Unassembled WGS sequence"/>
</dbReference>
<organism evidence="11 14">
    <name type="scientific">Enterocloster aldenensis</name>
    <dbReference type="NCBI Taxonomy" id="358742"/>
    <lineage>
        <taxon>Bacteria</taxon>
        <taxon>Bacillati</taxon>
        <taxon>Bacillota</taxon>
        <taxon>Clostridia</taxon>
        <taxon>Lachnospirales</taxon>
        <taxon>Lachnospiraceae</taxon>
        <taxon>Enterocloster</taxon>
    </lineage>
</organism>
<comment type="subcellular location">
    <subcellularLocation>
        <location evidence="10">Cell membrane</location>
        <topology evidence="10">Multi-pass membrane protein</topology>
    </subcellularLocation>
</comment>
<keyword evidence="2 10" id="KW-0444">Lipid biosynthesis</keyword>
<dbReference type="EC" id="2.3.1.275" evidence="10"/>
<dbReference type="AlphaFoldDB" id="A0AAX1SLU8"/>
<protein>
    <recommendedName>
        <fullName evidence="10">Glycerol-3-phosphate acyltransferase</fullName>
    </recommendedName>
    <alternativeName>
        <fullName evidence="10">Acyl-PO4 G3P acyltransferase</fullName>
    </alternativeName>
    <alternativeName>
        <fullName evidence="10">Acyl-phosphate--glycerol-3-phosphate acyltransferase</fullName>
    </alternativeName>
    <alternativeName>
        <fullName evidence="10">G3P acyltransferase</fullName>
        <shortName evidence="10">GPAT</shortName>
        <ecNumber evidence="10">2.3.1.275</ecNumber>
    </alternativeName>
    <alternativeName>
        <fullName evidence="10">Lysophosphatidic acid synthase</fullName>
        <shortName evidence="10">LPA synthase</shortName>
    </alternativeName>
</protein>
<dbReference type="GeneID" id="97206692"/>
<dbReference type="InterPro" id="IPR003811">
    <property type="entry name" value="G3P_acylTferase_PlsY"/>
</dbReference>
<dbReference type="PANTHER" id="PTHR30309:SF0">
    <property type="entry name" value="GLYCEROL-3-PHOSPHATE ACYLTRANSFERASE-RELATED"/>
    <property type="match status" value="1"/>
</dbReference>
<dbReference type="HAMAP" id="MF_01043">
    <property type="entry name" value="PlsY"/>
    <property type="match status" value="1"/>
</dbReference>
<evidence type="ECO:0000256" key="1">
    <source>
        <dbReference type="ARBA" id="ARBA00022475"/>
    </source>
</evidence>
<keyword evidence="13" id="KW-1185">Reference proteome</keyword>
<evidence type="ECO:0000256" key="7">
    <source>
        <dbReference type="ARBA" id="ARBA00023136"/>
    </source>
</evidence>
<dbReference type="NCBIfam" id="TIGR00023">
    <property type="entry name" value="glycerol-3-phosphate 1-O-acyltransferase PlsY"/>
    <property type="match status" value="1"/>
</dbReference>
<evidence type="ECO:0000313" key="13">
    <source>
        <dbReference type="Proteomes" id="UP000669239"/>
    </source>
</evidence>
<keyword evidence="5 10" id="KW-1133">Transmembrane helix</keyword>
<feature type="transmembrane region" description="Helical" evidence="10">
    <location>
        <begin position="174"/>
        <end position="190"/>
    </location>
</feature>
<dbReference type="Proteomes" id="UP001299608">
    <property type="component" value="Unassembled WGS sequence"/>
</dbReference>
<dbReference type="PANTHER" id="PTHR30309">
    <property type="entry name" value="INNER MEMBRANE PROTEIN YGIH"/>
    <property type="match status" value="1"/>
</dbReference>
<keyword evidence="11" id="KW-0012">Acyltransferase</keyword>
<evidence type="ECO:0000256" key="8">
    <source>
        <dbReference type="ARBA" id="ARBA00023209"/>
    </source>
</evidence>
<evidence type="ECO:0000256" key="10">
    <source>
        <dbReference type="HAMAP-Rule" id="MF_01043"/>
    </source>
</evidence>
<keyword evidence="9 10" id="KW-1208">Phospholipid metabolism</keyword>
<feature type="transmembrane region" description="Helical" evidence="10">
    <location>
        <begin position="47"/>
        <end position="74"/>
    </location>
</feature>
<comment type="caution">
    <text evidence="11">The sequence shown here is derived from an EMBL/GenBank/DDBJ whole genome shotgun (WGS) entry which is preliminary data.</text>
</comment>
<reference evidence="12" key="2">
    <citation type="submission" date="2020-02" db="EMBL/GenBank/DDBJ databases">
        <authorList>
            <person name="Littmann E."/>
            <person name="Sorbara M."/>
        </authorList>
    </citation>
    <scope>NUCLEOTIDE SEQUENCE</scope>
    <source>
        <strain evidence="12">MSK.1.17</strain>
    </source>
</reference>
<comment type="pathway">
    <text evidence="10">Lipid metabolism; phospholipid metabolism.</text>
</comment>
<comment type="subunit">
    <text evidence="10">Probably interacts with PlsX.</text>
</comment>
<evidence type="ECO:0000313" key="14">
    <source>
        <dbReference type="Proteomes" id="UP001299608"/>
    </source>
</evidence>
<reference evidence="11" key="3">
    <citation type="submission" date="2022-01" db="EMBL/GenBank/DDBJ databases">
        <title>Collection of gut derived symbiotic bacterial strains cultured from healthy donors.</title>
        <authorList>
            <person name="Lin H."/>
            <person name="Kohout C."/>
            <person name="Waligurski E."/>
            <person name="Pamer E.G."/>
        </authorList>
    </citation>
    <scope>NUCLEOTIDE SEQUENCE</scope>
    <source>
        <strain evidence="11">DFI.6.55</strain>
    </source>
</reference>
<reference evidence="12 13" key="1">
    <citation type="journal article" date="2020" name="Cell Host Microbe">
        <title>Functional and Genomic Variation between Human-Derived Isolates of Lachnospiraceae Reveals Inter- and Intra-Species Diversity.</title>
        <authorList>
            <person name="Sorbara M.T."/>
            <person name="Littmann E.R."/>
            <person name="Fontana E."/>
            <person name="Moody T.U."/>
            <person name="Kohout C.E."/>
            <person name="Gjonbalaj M."/>
            <person name="Eaton V."/>
            <person name="Seok R."/>
            <person name="Leiner I.M."/>
            <person name="Pamer E.G."/>
        </authorList>
    </citation>
    <scope>NUCLEOTIDE SEQUENCE [LARGE SCALE GENOMIC DNA]</scope>
    <source>
        <strain evidence="12 13">MSK.1.17</strain>
    </source>
</reference>
<sequence length="211" mass="23276">MERIICLVMGYVFGLFQTGYIYGKVKGIDIRQHGSGNSGSTNALRVMGVRAGALVFMGDFLKTVIPCFLVRILFASRPEYVYVLILYAGFGVILGHNFPFYLNFKGGKGIAATAGIMFSLDWRLTALCLAAFILIVAVTRYVSLGSLVVSTIFLIWNIMMGQMGAYGLSQTSRLEFYGVSAVISIMAFWRHRANIVRLAQGRENKVGAKKQ</sequence>
<dbReference type="RefSeq" id="WP_117558429.1">
    <property type="nucleotide sequence ID" value="NZ_BAABZL010000001.1"/>
</dbReference>
<evidence type="ECO:0000256" key="9">
    <source>
        <dbReference type="ARBA" id="ARBA00023264"/>
    </source>
</evidence>
<dbReference type="Pfam" id="PF02660">
    <property type="entry name" value="G3P_acyltransf"/>
    <property type="match status" value="1"/>
</dbReference>
<comment type="function">
    <text evidence="10">Catalyzes the transfer of an acyl group from acyl-phosphate (acyl-PO(4)) to glycerol-3-phosphate (G3P) to form lysophosphatidic acid (LPA). This enzyme utilizes acyl-phosphate as fatty acyl donor, but not acyl-CoA or acyl-ACP.</text>
</comment>
<evidence type="ECO:0000256" key="2">
    <source>
        <dbReference type="ARBA" id="ARBA00022516"/>
    </source>
</evidence>
<dbReference type="GO" id="GO:0005886">
    <property type="term" value="C:plasma membrane"/>
    <property type="evidence" value="ECO:0007669"/>
    <property type="project" value="UniProtKB-SubCell"/>
</dbReference>
<keyword evidence="7 10" id="KW-0472">Membrane</keyword>
<comment type="similarity">
    <text evidence="10">Belongs to the PlsY family.</text>
</comment>
<dbReference type="GO" id="GO:0008654">
    <property type="term" value="P:phospholipid biosynthetic process"/>
    <property type="evidence" value="ECO:0007669"/>
    <property type="project" value="UniProtKB-UniRule"/>
</dbReference>
<evidence type="ECO:0000313" key="11">
    <source>
        <dbReference type="EMBL" id="MCG4744912.1"/>
    </source>
</evidence>
<proteinExistence type="inferred from homology"/>
<accession>A0AAX1SLU8</accession>
<gene>
    <name evidence="10 11" type="primary">plsY</name>
    <name evidence="12" type="ORF">G5B36_18760</name>
    <name evidence="11" type="ORF">L0N08_05755</name>
</gene>
<keyword evidence="3 10" id="KW-0808">Transferase</keyword>
<keyword evidence="1 10" id="KW-1003">Cell membrane</keyword>
<dbReference type="EMBL" id="JAKNGE010000005">
    <property type="protein sequence ID" value="MCG4744912.1"/>
    <property type="molecule type" value="Genomic_DNA"/>
</dbReference>
<keyword evidence="8 10" id="KW-0594">Phospholipid biosynthesis</keyword>
<keyword evidence="6 10" id="KW-0443">Lipid metabolism</keyword>
<name>A0AAX1SLU8_9FIRM</name>
<evidence type="ECO:0000256" key="4">
    <source>
        <dbReference type="ARBA" id="ARBA00022692"/>
    </source>
</evidence>
<dbReference type="SMART" id="SM01207">
    <property type="entry name" value="G3P_acyltransf"/>
    <property type="match status" value="1"/>
</dbReference>
<dbReference type="EMBL" id="JAAITT010000029">
    <property type="protein sequence ID" value="NSJ50732.1"/>
    <property type="molecule type" value="Genomic_DNA"/>
</dbReference>
<evidence type="ECO:0000256" key="3">
    <source>
        <dbReference type="ARBA" id="ARBA00022679"/>
    </source>
</evidence>
<keyword evidence="4 10" id="KW-0812">Transmembrane</keyword>
<comment type="catalytic activity">
    <reaction evidence="10">
        <text>an acyl phosphate + sn-glycerol 3-phosphate = a 1-acyl-sn-glycero-3-phosphate + phosphate</text>
        <dbReference type="Rhea" id="RHEA:34075"/>
        <dbReference type="ChEBI" id="CHEBI:43474"/>
        <dbReference type="ChEBI" id="CHEBI:57597"/>
        <dbReference type="ChEBI" id="CHEBI:57970"/>
        <dbReference type="ChEBI" id="CHEBI:59918"/>
        <dbReference type="EC" id="2.3.1.275"/>
    </reaction>
</comment>
<feature type="transmembrane region" description="Helical" evidence="10">
    <location>
        <begin position="81"/>
        <end position="102"/>
    </location>
</feature>
<evidence type="ECO:0000256" key="5">
    <source>
        <dbReference type="ARBA" id="ARBA00022989"/>
    </source>
</evidence>